<accession>A0A382VR06</accession>
<organism evidence="2">
    <name type="scientific">marine metagenome</name>
    <dbReference type="NCBI Taxonomy" id="408172"/>
    <lineage>
        <taxon>unclassified sequences</taxon>
        <taxon>metagenomes</taxon>
        <taxon>ecological metagenomes</taxon>
    </lineage>
</organism>
<gene>
    <name evidence="2" type="ORF">METZ01_LOCUS401728</name>
</gene>
<dbReference type="AlphaFoldDB" id="A0A382VR06"/>
<keyword evidence="1" id="KW-1133">Transmembrane helix</keyword>
<name>A0A382VR06_9ZZZZ</name>
<proteinExistence type="predicted"/>
<protein>
    <submittedName>
        <fullName evidence="2">Uncharacterized protein</fullName>
    </submittedName>
</protein>
<dbReference type="EMBL" id="UINC01153906">
    <property type="protein sequence ID" value="SVD48874.1"/>
    <property type="molecule type" value="Genomic_DNA"/>
</dbReference>
<evidence type="ECO:0000313" key="2">
    <source>
        <dbReference type="EMBL" id="SVD48874.1"/>
    </source>
</evidence>
<sequence>MTEAWGIVVAALVTGSFGVLGLFLRRFRDENQRDHADVANRLKGLVKSIADVKVSVDKNGERLTDHLDWHVKEKKPPRRKPAAKK</sequence>
<keyword evidence="1" id="KW-0812">Transmembrane</keyword>
<feature type="transmembrane region" description="Helical" evidence="1">
    <location>
        <begin position="6"/>
        <end position="24"/>
    </location>
</feature>
<reference evidence="2" key="1">
    <citation type="submission" date="2018-05" db="EMBL/GenBank/DDBJ databases">
        <authorList>
            <person name="Lanie J.A."/>
            <person name="Ng W.-L."/>
            <person name="Kazmierczak K.M."/>
            <person name="Andrzejewski T.M."/>
            <person name="Davidsen T.M."/>
            <person name="Wayne K.J."/>
            <person name="Tettelin H."/>
            <person name="Glass J.I."/>
            <person name="Rusch D."/>
            <person name="Podicherti R."/>
            <person name="Tsui H.-C.T."/>
            <person name="Winkler M.E."/>
        </authorList>
    </citation>
    <scope>NUCLEOTIDE SEQUENCE</scope>
</reference>
<evidence type="ECO:0000256" key="1">
    <source>
        <dbReference type="SAM" id="Phobius"/>
    </source>
</evidence>
<keyword evidence="1" id="KW-0472">Membrane</keyword>